<dbReference type="SMART" id="SM00028">
    <property type="entry name" value="TPR"/>
    <property type="match status" value="4"/>
</dbReference>
<dbReference type="Proteomes" id="UP000011922">
    <property type="component" value="Unassembled WGS sequence"/>
</dbReference>
<dbReference type="Gene3D" id="1.25.40.10">
    <property type="entry name" value="Tetratricopeptide repeat domain"/>
    <property type="match status" value="1"/>
</dbReference>
<feature type="repeat" description="TPR" evidence="1">
    <location>
        <begin position="60"/>
        <end position="93"/>
    </location>
</feature>
<dbReference type="PROSITE" id="PS50005">
    <property type="entry name" value="TPR"/>
    <property type="match status" value="4"/>
</dbReference>
<dbReference type="PROSITE" id="PS50293">
    <property type="entry name" value="TPR_REGION"/>
    <property type="match status" value="3"/>
</dbReference>
<dbReference type="EMBL" id="AOSV01000038">
    <property type="protein sequence ID" value="EMG35829.1"/>
    <property type="molecule type" value="Genomic_DNA"/>
</dbReference>
<dbReference type="PANTHER" id="PTHR44395">
    <property type="match status" value="1"/>
</dbReference>
<sequence>MGFLSEDEARKTIEQAQREIEVLPDAQAYYNQGAAELYLGRIEDAARHFRQALRLKPDFAAAWVNLGGALLRLGKLEEAEAANKRAIEADPDLTAGYLNLGLIHLNRGEWEEAARIYEQALSLDMLNPEAHASLGMAYLKTDNLDKAIEEGMKAIGQRPGFGAAYELVCAAYAEQGDNAAANAHCEMAEKLGYPISEGVRGRIGRA</sequence>
<proteinExistence type="predicted"/>
<organism evidence="2 3">
    <name type="scientific">Desulfocurvibacter africanus PCS</name>
    <dbReference type="NCBI Taxonomy" id="1262666"/>
    <lineage>
        <taxon>Bacteria</taxon>
        <taxon>Pseudomonadati</taxon>
        <taxon>Thermodesulfobacteriota</taxon>
        <taxon>Desulfovibrionia</taxon>
        <taxon>Desulfovibrionales</taxon>
        <taxon>Desulfovibrionaceae</taxon>
        <taxon>Desulfocurvibacter</taxon>
    </lineage>
</organism>
<accession>M5PPC6</accession>
<evidence type="ECO:0000313" key="3">
    <source>
        <dbReference type="Proteomes" id="UP000011922"/>
    </source>
</evidence>
<reference evidence="2 3" key="1">
    <citation type="journal article" date="2013" name="Genome Announc.">
        <title>Draft Genome Sequence for Desulfovibrio africanus Strain PCS.</title>
        <authorList>
            <person name="Brown S.D."/>
            <person name="Utturkar S.M."/>
            <person name="Arkin A.P."/>
            <person name="Deutschbauer A.M."/>
            <person name="Elias D.A."/>
            <person name="Hazen T.C."/>
            <person name="Chakraborty R."/>
        </authorList>
    </citation>
    <scope>NUCLEOTIDE SEQUENCE [LARGE SCALE GENOMIC DNA]</scope>
    <source>
        <strain evidence="2 3">PCS</strain>
    </source>
</reference>
<feature type="repeat" description="TPR" evidence="1">
    <location>
        <begin position="94"/>
        <end position="127"/>
    </location>
</feature>
<feature type="repeat" description="TPR" evidence="1">
    <location>
        <begin position="26"/>
        <end position="59"/>
    </location>
</feature>
<evidence type="ECO:0000313" key="2">
    <source>
        <dbReference type="EMBL" id="EMG35829.1"/>
    </source>
</evidence>
<dbReference type="SUPFAM" id="SSF48452">
    <property type="entry name" value="TPR-like"/>
    <property type="match status" value="1"/>
</dbReference>
<dbReference type="RefSeq" id="WP_005989209.1">
    <property type="nucleotide sequence ID" value="NZ_AOSV01000038.1"/>
</dbReference>
<gene>
    <name evidence="2" type="ORF">PCS_03312</name>
</gene>
<dbReference type="PANTHER" id="PTHR44395:SF1">
    <property type="entry name" value="PROTEIN O-MANNOSYL-TRANSFERASE TMTC3"/>
    <property type="match status" value="1"/>
</dbReference>
<protein>
    <submittedName>
        <fullName evidence="2">Tetratricopeptide repeat protein</fullName>
    </submittedName>
</protein>
<comment type="caution">
    <text evidence="2">The sequence shown here is derived from an EMBL/GenBank/DDBJ whole genome shotgun (WGS) entry which is preliminary data.</text>
</comment>
<dbReference type="OrthoDB" id="5503541at2"/>
<evidence type="ECO:0000256" key="1">
    <source>
        <dbReference type="PROSITE-ProRule" id="PRU00339"/>
    </source>
</evidence>
<feature type="repeat" description="TPR" evidence="1">
    <location>
        <begin position="128"/>
        <end position="161"/>
    </location>
</feature>
<dbReference type="InterPro" id="IPR019734">
    <property type="entry name" value="TPR_rpt"/>
</dbReference>
<dbReference type="Pfam" id="PF13432">
    <property type="entry name" value="TPR_16"/>
    <property type="match status" value="2"/>
</dbReference>
<dbReference type="AlphaFoldDB" id="M5PPC6"/>
<name>M5PPC6_DESAF</name>
<dbReference type="InterPro" id="IPR011990">
    <property type="entry name" value="TPR-like_helical_dom_sf"/>
</dbReference>
<dbReference type="PATRIC" id="fig|1262666.3.peg.3364"/>
<keyword evidence="1" id="KW-0802">TPR repeat</keyword>